<dbReference type="EMBL" id="AP014880">
    <property type="protein sequence ID" value="BAW16092.1"/>
    <property type="molecule type" value="Genomic_DNA"/>
</dbReference>
<proteinExistence type="predicted"/>
<evidence type="ECO:0008006" key="4">
    <source>
        <dbReference type="Google" id="ProtNLM"/>
    </source>
</evidence>
<keyword evidence="1" id="KW-0175">Coiled coil</keyword>
<name>A0AAD1C7I1_STRIT</name>
<organism evidence="2 3">
    <name type="scientific">Streptococcus intermedius</name>
    <dbReference type="NCBI Taxonomy" id="1338"/>
    <lineage>
        <taxon>Bacteria</taxon>
        <taxon>Bacillati</taxon>
        <taxon>Bacillota</taxon>
        <taxon>Bacilli</taxon>
        <taxon>Lactobacillales</taxon>
        <taxon>Streptococcaceae</taxon>
        <taxon>Streptococcus</taxon>
        <taxon>Streptococcus anginosus group</taxon>
    </lineage>
</organism>
<evidence type="ECO:0000313" key="2">
    <source>
        <dbReference type="EMBL" id="BAW16092.1"/>
    </source>
</evidence>
<accession>A0AAD1C7I1</accession>
<sequence>MRKKEERNSLKKLSRLEILELFLKQSEELAQVKEELKIAKEELAERRIAISESGSIAEAALKLSGIFEVAQKAANEYLDNVKAQKSTDTHGSTVLQEEAEEYVEGTVLKNQ</sequence>
<evidence type="ECO:0000256" key="1">
    <source>
        <dbReference type="SAM" id="Coils"/>
    </source>
</evidence>
<dbReference type="Proteomes" id="UP000217792">
    <property type="component" value="Chromosome"/>
</dbReference>
<protein>
    <recommendedName>
        <fullName evidence="4">DNA repair protein</fullName>
    </recommendedName>
</protein>
<dbReference type="AlphaFoldDB" id="A0AAD1C7I1"/>
<gene>
    <name evidence="2" type="ORF">SITYG_01060</name>
</gene>
<evidence type="ECO:0000313" key="3">
    <source>
        <dbReference type="Proteomes" id="UP000217792"/>
    </source>
</evidence>
<reference evidence="2 3" key="1">
    <citation type="journal article" date="2017" name="Infect. Immun.">
        <title>Characterization of the Pathogenicity of Streptococcus intermedius TYG1620 Isolated from a Human Brain Abscess Based on the Complete Genome Sequence with Transcriptome Analysis and Transposon Mutagenesis in a Murine Subcutaneous Abscess Model.</title>
        <authorList>
            <person name="Hasegawa N."/>
            <person name="Sekizuka T."/>
            <person name="Sugi Y."/>
            <person name="Kawakami N."/>
            <person name="Ogasawara Y."/>
            <person name="Kato K."/>
            <person name="Yamashita A."/>
            <person name="Takeuchi F."/>
            <person name="Kuroda M."/>
        </authorList>
    </citation>
    <scope>NUCLEOTIDE SEQUENCE [LARGE SCALE GENOMIC DNA]</scope>
    <source>
        <strain evidence="2 3">TYG1620</strain>
    </source>
</reference>
<feature type="coiled-coil region" evidence="1">
    <location>
        <begin position="22"/>
        <end position="49"/>
    </location>
</feature>